<dbReference type="InterPro" id="IPR042095">
    <property type="entry name" value="SUMF_sf"/>
</dbReference>
<dbReference type="SUPFAM" id="SSF56436">
    <property type="entry name" value="C-type lectin-like"/>
    <property type="match status" value="1"/>
</dbReference>
<accession>A0A918S2T0</accession>
<comment type="caution">
    <text evidence="2">The sequence shown here is derived from an EMBL/GenBank/DDBJ whole genome shotgun (WGS) entry which is preliminary data.</text>
</comment>
<dbReference type="InterPro" id="IPR005532">
    <property type="entry name" value="SUMF_dom"/>
</dbReference>
<dbReference type="PANTHER" id="PTHR23150">
    <property type="entry name" value="SULFATASE MODIFYING FACTOR 1, 2"/>
    <property type="match status" value="1"/>
</dbReference>
<gene>
    <name evidence="2" type="ORF">GCM10007989_16600</name>
</gene>
<reference evidence="2" key="1">
    <citation type="journal article" date="2014" name="Int. J. Syst. Evol. Microbiol.">
        <title>Complete genome sequence of Corynebacterium casei LMG S-19264T (=DSM 44701T), isolated from a smear-ripened cheese.</title>
        <authorList>
            <consortium name="US DOE Joint Genome Institute (JGI-PGF)"/>
            <person name="Walter F."/>
            <person name="Albersmeier A."/>
            <person name="Kalinowski J."/>
            <person name="Ruckert C."/>
        </authorList>
    </citation>
    <scope>NUCLEOTIDE SEQUENCE</scope>
    <source>
        <strain evidence="2">KCTC 32437</strain>
    </source>
</reference>
<sequence>MDAAAVTNRRFAEFVNATGFETETERFGWSFVFYDMLPADMSSLAAVGTDWWRCVDGACWKEPEGPGSKIEGREDHPVTHVTWNDAAAFAKWAGGRLPTEAEWEHAARGGLTDPMFPWGDQEPDDVDFMPCNVWQGQFPNRNTGADGFRWVAPARSFAPNGYGLYNMAGNTWEWTADRWSVRSLAKASKADNFNATAHNERVMKGGSFLCHRSYCYRYRIAARHPNTTDTSTSHIGFRLAYDSVST</sequence>
<evidence type="ECO:0000259" key="1">
    <source>
        <dbReference type="Pfam" id="PF03781"/>
    </source>
</evidence>
<dbReference type="InterPro" id="IPR016187">
    <property type="entry name" value="CTDL_fold"/>
</dbReference>
<dbReference type="EMBL" id="BMZE01000002">
    <property type="protein sequence ID" value="GHA21934.1"/>
    <property type="molecule type" value="Genomic_DNA"/>
</dbReference>
<dbReference type="PANTHER" id="PTHR23150:SF19">
    <property type="entry name" value="FORMYLGLYCINE-GENERATING ENZYME"/>
    <property type="match status" value="1"/>
</dbReference>
<dbReference type="AlphaFoldDB" id="A0A918S2T0"/>
<dbReference type="InterPro" id="IPR051043">
    <property type="entry name" value="Sulfatase_Mod_Factor_Kinase"/>
</dbReference>
<dbReference type="Gene3D" id="3.90.1580.10">
    <property type="entry name" value="paralog of FGE (formylglycine-generating enzyme)"/>
    <property type="match status" value="1"/>
</dbReference>
<evidence type="ECO:0000313" key="2">
    <source>
        <dbReference type="EMBL" id="GHA21934.1"/>
    </source>
</evidence>
<evidence type="ECO:0000313" key="3">
    <source>
        <dbReference type="Proteomes" id="UP000646579"/>
    </source>
</evidence>
<reference evidence="2" key="2">
    <citation type="submission" date="2020-09" db="EMBL/GenBank/DDBJ databases">
        <authorList>
            <person name="Sun Q."/>
            <person name="Kim S."/>
        </authorList>
    </citation>
    <scope>NUCLEOTIDE SEQUENCE</scope>
    <source>
        <strain evidence="2">KCTC 32437</strain>
    </source>
</reference>
<name>A0A918S2T0_9HYPH</name>
<organism evidence="2 3">
    <name type="scientific">Devosia pacifica</name>
    <dbReference type="NCBI Taxonomy" id="1335967"/>
    <lineage>
        <taxon>Bacteria</taxon>
        <taxon>Pseudomonadati</taxon>
        <taxon>Pseudomonadota</taxon>
        <taxon>Alphaproteobacteria</taxon>
        <taxon>Hyphomicrobiales</taxon>
        <taxon>Devosiaceae</taxon>
        <taxon>Devosia</taxon>
    </lineage>
</organism>
<dbReference type="Proteomes" id="UP000646579">
    <property type="component" value="Unassembled WGS sequence"/>
</dbReference>
<dbReference type="GO" id="GO:0120147">
    <property type="term" value="F:formylglycine-generating oxidase activity"/>
    <property type="evidence" value="ECO:0007669"/>
    <property type="project" value="TreeGrafter"/>
</dbReference>
<protein>
    <recommendedName>
        <fullName evidence="1">Sulfatase-modifying factor enzyme-like domain-containing protein</fullName>
    </recommendedName>
</protein>
<feature type="domain" description="Sulfatase-modifying factor enzyme-like" evidence="1">
    <location>
        <begin position="1"/>
        <end position="240"/>
    </location>
</feature>
<dbReference type="Pfam" id="PF03781">
    <property type="entry name" value="FGE-sulfatase"/>
    <property type="match status" value="1"/>
</dbReference>
<keyword evidence="3" id="KW-1185">Reference proteome</keyword>
<proteinExistence type="predicted"/>